<protein>
    <submittedName>
        <fullName evidence="1">Uncharacterized protein</fullName>
    </submittedName>
</protein>
<sequence>MTEKTTVVTAAYCRNFQYTGFPSVRTKQFYSGQSPLLDQNDFFQPNAILDWHTSLIHLKKKKPALFLVLHDLREHKDGAFICDYLVMKLGKDNILEDVDREDIALVGHRITE</sequence>
<evidence type="ECO:0000313" key="2">
    <source>
        <dbReference type="Proteomes" id="UP000054485"/>
    </source>
</evidence>
<dbReference type="Proteomes" id="UP000054485">
    <property type="component" value="Unassembled WGS sequence"/>
</dbReference>
<dbReference type="HOGENOM" id="CLU_2147534_0_0_1"/>
<evidence type="ECO:0000313" key="1">
    <source>
        <dbReference type="EMBL" id="KIK34321.1"/>
    </source>
</evidence>
<reference evidence="2" key="2">
    <citation type="submission" date="2015-01" db="EMBL/GenBank/DDBJ databases">
        <title>Evolutionary Origins and Diversification of the Mycorrhizal Mutualists.</title>
        <authorList>
            <consortium name="DOE Joint Genome Institute"/>
            <consortium name="Mycorrhizal Genomics Consortium"/>
            <person name="Kohler A."/>
            <person name="Kuo A."/>
            <person name="Nagy L.G."/>
            <person name="Floudas D."/>
            <person name="Copeland A."/>
            <person name="Barry K.W."/>
            <person name="Cichocki N."/>
            <person name="Veneault-Fourrey C."/>
            <person name="LaButti K."/>
            <person name="Lindquist E.A."/>
            <person name="Lipzen A."/>
            <person name="Lundell T."/>
            <person name="Morin E."/>
            <person name="Murat C."/>
            <person name="Riley R."/>
            <person name="Ohm R."/>
            <person name="Sun H."/>
            <person name="Tunlid A."/>
            <person name="Henrissat B."/>
            <person name="Grigoriev I.V."/>
            <person name="Hibbett D.S."/>
            <person name="Martin F."/>
        </authorList>
    </citation>
    <scope>NUCLEOTIDE SEQUENCE [LARGE SCALE GENOMIC DNA]</scope>
    <source>
        <strain evidence="2">UH-Slu-Lm8-n1</strain>
    </source>
</reference>
<keyword evidence="2" id="KW-1185">Reference proteome</keyword>
<dbReference type="EMBL" id="KN835773">
    <property type="protein sequence ID" value="KIK34321.1"/>
    <property type="molecule type" value="Genomic_DNA"/>
</dbReference>
<reference evidence="1 2" key="1">
    <citation type="submission" date="2014-04" db="EMBL/GenBank/DDBJ databases">
        <authorList>
            <consortium name="DOE Joint Genome Institute"/>
            <person name="Kuo A."/>
            <person name="Ruytinx J."/>
            <person name="Rineau F."/>
            <person name="Colpaert J."/>
            <person name="Kohler A."/>
            <person name="Nagy L.G."/>
            <person name="Floudas D."/>
            <person name="Copeland A."/>
            <person name="Barry K.W."/>
            <person name="Cichocki N."/>
            <person name="Veneault-Fourrey C."/>
            <person name="LaButti K."/>
            <person name="Lindquist E.A."/>
            <person name="Lipzen A."/>
            <person name="Lundell T."/>
            <person name="Morin E."/>
            <person name="Murat C."/>
            <person name="Sun H."/>
            <person name="Tunlid A."/>
            <person name="Henrissat B."/>
            <person name="Grigoriev I.V."/>
            <person name="Hibbett D.S."/>
            <person name="Martin F."/>
            <person name="Nordberg H.P."/>
            <person name="Cantor M.N."/>
            <person name="Hua S.X."/>
        </authorList>
    </citation>
    <scope>NUCLEOTIDE SEQUENCE [LARGE SCALE GENOMIC DNA]</scope>
    <source>
        <strain evidence="1 2">UH-Slu-Lm8-n1</strain>
    </source>
</reference>
<proteinExistence type="predicted"/>
<accession>A0A0C9ZXV8</accession>
<dbReference type="AlphaFoldDB" id="A0A0C9ZXV8"/>
<name>A0A0C9ZXV8_9AGAM</name>
<organism evidence="1 2">
    <name type="scientific">Suillus luteus UH-Slu-Lm8-n1</name>
    <dbReference type="NCBI Taxonomy" id="930992"/>
    <lineage>
        <taxon>Eukaryota</taxon>
        <taxon>Fungi</taxon>
        <taxon>Dikarya</taxon>
        <taxon>Basidiomycota</taxon>
        <taxon>Agaricomycotina</taxon>
        <taxon>Agaricomycetes</taxon>
        <taxon>Agaricomycetidae</taxon>
        <taxon>Boletales</taxon>
        <taxon>Suillineae</taxon>
        <taxon>Suillaceae</taxon>
        <taxon>Suillus</taxon>
    </lineage>
</organism>
<gene>
    <name evidence="1" type="ORF">CY34DRAFT_17809</name>
</gene>
<dbReference type="InParanoid" id="A0A0C9ZXV8"/>
<dbReference type="OrthoDB" id="2680661at2759"/>